<evidence type="ECO:0000256" key="1">
    <source>
        <dbReference type="SAM" id="Phobius"/>
    </source>
</evidence>
<feature type="transmembrane region" description="Helical" evidence="1">
    <location>
        <begin position="72"/>
        <end position="89"/>
    </location>
</feature>
<dbReference type="EMBL" id="CAADFN010000070">
    <property type="protein sequence ID" value="VFK20288.1"/>
    <property type="molecule type" value="Genomic_DNA"/>
</dbReference>
<proteinExistence type="predicted"/>
<name>A0A450WTI1_9GAMM</name>
<reference evidence="2" key="1">
    <citation type="submission" date="2019-02" db="EMBL/GenBank/DDBJ databases">
        <authorList>
            <person name="Gruber-Vodicka R. H."/>
            <person name="Seah K. B. B."/>
        </authorList>
    </citation>
    <scope>NUCLEOTIDE SEQUENCE</scope>
    <source>
        <strain evidence="2">BECK_BY7</strain>
    </source>
</reference>
<keyword evidence="1" id="KW-1133">Transmembrane helix</keyword>
<keyword evidence="1" id="KW-0472">Membrane</keyword>
<evidence type="ECO:0000313" key="2">
    <source>
        <dbReference type="EMBL" id="VFK20288.1"/>
    </source>
</evidence>
<organism evidence="2">
    <name type="scientific">Candidatus Kentrum sp. LFY</name>
    <dbReference type="NCBI Taxonomy" id="2126342"/>
    <lineage>
        <taxon>Bacteria</taxon>
        <taxon>Pseudomonadati</taxon>
        <taxon>Pseudomonadota</taxon>
        <taxon>Gammaproteobacteria</taxon>
        <taxon>Candidatus Kentrum</taxon>
    </lineage>
</organism>
<protein>
    <submittedName>
        <fullName evidence="2">Uncharacterized protein</fullName>
    </submittedName>
</protein>
<accession>A0A450WTI1</accession>
<gene>
    <name evidence="2" type="ORF">BECKLFY1418C_GA0070996_107010</name>
</gene>
<dbReference type="AlphaFoldDB" id="A0A450WTI1"/>
<sequence>MQNSDLFMDGISTVAWNGDFDIALLPYSRTTGEKCPRAGRIPRNKVPFHEFAGLLREERPVGGQRGIDTFRLLIYFIVTQSLPLFSLIMQQLILRPTRRYGYVHLESG</sequence>
<keyword evidence="1" id="KW-0812">Transmembrane</keyword>